<evidence type="ECO:0000256" key="1">
    <source>
        <dbReference type="PROSITE-ProRule" id="PRU00169"/>
    </source>
</evidence>
<evidence type="ECO:0000313" key="4">
    <source>
        <dbReference type="Proteomes" id="UP000077177"/>
    </source>
</evidence>
<dbReference type="GO" id="GO:0000160">
    <property type="term" value="P:phosphorelay signal transduction system"/>
    <property type="evidence" value="ECO:0007669"/>
    <property type="project" value="InterPro"/>
</dbReference>
<name>A0A172TZU3_9BACT</name>
<dbReference type="InterPro" id="IPR052893">
    <property type="entry name" value="TCS_response_regulator"/>
</dbReference>
<keyword evidence="1" id="KW-0597">Phosphoprotein</keyword>
<sequence>MEEYKLILYADDDIDDRTWFNEACRAASKPWEVHFVVTGHQVIPFLNSENALRPSLIMLDLNMPGMDGRQTLKQLKEDPKFKHIPVVMVTTSVNRIDKEVCRKLGASLLVAKPHKLIEWQELIAQLQPFMA</sequence>
<dbReference type="Proteomes" id="UP000077177">
    <property type="component" value="Chromosome"/>
</dbReference>
<gene>
    <name evidence="3" type="ORF">SY85_21165</name>
</gene>
<dbReference type="PROSITE" id="PS50110">
    <property type="entry name" value="RESPONSE_REGULATORY"/>
    <property type="match status" value="1"/>
</dbReference>
<reference evidence="4" key="1">
    <citation type="submission" date="2015-01" db="EMBL/GenBank/DDBJ databases">
        <title>Flavisolibacter sp./LCS9/ whole genome sequencing.</title>
        <authorList>
            <person name="Kim M.K."/>
            <person name="Srinivasan S."/>
            <person name="Lee J.-J."/>
        </authorList>
    </citation>
    <scope>NUCLEOTIDE SEQUENCE [LARGE SCALE GENOMIC DNA]</scope>
    <source>
        <strain evidence="4">LCS9</strain>
    </source>
</reference>
<proteinExistence type="predicted"/>
<dbReference type="PANTHER" id="PTHR44520:SF2">
    <property type="entry name" value="RESPONSE REGULATOR RCP1"/>
    <property type="match status" value="1"/>
</dbReference>
<dbReference type="Pfam" id="PF00072">
    <property type="entry name" value="Response_reg"/>
    <property type="match status" value="1"/>
</dbReference>
<organism evidence="3 4">
    <name type="scientific">Flavisolibacter tropicus</name>
    <dbReference type="NCBI Taxonomy" id="1492898"/>
    <lineage>
        <taxon>Bacteria</taxon>
        <taxon>Pseudomonadati</taxon>
        <taxon>Bacteroidota</taxon>
        <taxon>Chitinophagia</taxon>
        <taxon>Chitinophagales</taxon>
        <taxon>Chitinophagaceae</taxon>
        <taxon>Flavisolibacter</taxon>
    </lineage>
</organism>
<dbReference type="STRING" id="1492898.SY85_21165"/>
<dbReference type="SUPFAM" id="SSF52172">
    <property type="entry name" value="CheY-like"/>
    <property type="match status" value="1"/>
</dbReference>
<feature type="domain" description="Response regulatory" evidence="2">
    <location>
        <begin position="6"/>
        <end position="127"/>
    </location>
</feature>
<dbReference type="RefSeq" id="WP_066407389.1">
    <property type="nucleotide sequence ID" value="NZ_CP011390.1"/>
</dbReference>
<dbReference type="OrthoDB" id="7631574at2"/>
<reference evidence="3 4" key="2">
    <citation type="journal article" date="2016" name="Int. J. Syst. Evol. Microbiol.">
        <title>Flavisolibacter tropicus sp. nov., isolated from tropical soil.</title>
        <authorList>
            <person name="Lee J.J."/>
            <person name="Kang M.S."/>
            <person name="Kim G.S."/>
            <person name="Lee C.S."/>
            <person name="Lim S."/>
            <person name="Lee J."/>
            <person name="Roh S.H."/>
            <person name="Kang H."/>
            <person name="Ha J.M."/>
            <person name="Bae S."/>
            <person name="Jung H.Y."/>
            <person name="Kim M.K."/>
        </authorList>
    </citation>
    <scope>NUCLEOTIDE SEQUENCE [LARGE SCALE GENOMIC DNA]</scope>
    <source>
        <strain evidence="3 4">LCS9</strain>
    </source>
</reference>
<dbReference type="EMBL" id="CP011390">
    <property type="protein sequence ID" value="ANE52615.1"/>
    <property type="molecule type" value="Genomic_DNA"/>
</dbReference>
<dbReference type="PANTHER" id="PTHR44520">
    <property type="entry name" value="RESPONSE REGULATOR RCP1-RELATED"/>
    <property type="match status" value="1"/>
</dbReference>
<feature type="modified residue" description="4-aspartylphosphate" evidence="1">
    <location>
        <position position="60"/>
    </location>
</feature>
<dbReference type="Gene3D" id="3.40.50.2300">
    <property type="match status" value="1"/>
</dbReference>
<dbReference type="InterPro" id="IPR001789">
    <property type="entry name" value="Sig_transdc_resp-reg_receiver"/>
</dbReference>
<accession>A0A172TZU3</accession>
<dbReference type="KEGG" id="fla:SY85_21165"/>
<keyword evidence="4" id="KW-1185">Reference proteome</keyword>
<dbReference type="SMART" id="SM00448">
    <property type="entry name" value="REC"/>
    <property type="match status" value="1"/>
</dbReference>
<evidence type="ECO:0000259" key="2">
    <source>
        <dbReference type="PROSITE" id="PS50110"/>
    </source>
</evidence>
<dbReference type="AlphaFoldDB" id="A0A172TZU3"/>
<evidence type="ECO:0000313" key="3">
    <source>
        <dbReference type="EMBL" id="ANE52615.1"/>
    </source>
</evidence>
<protein>
    <recommendedName>
        <fullName evidence="2">Response regulatory domain-containing protein</fullName>
    </recommendedName>
</protein>
<dbReference type="InterPro" id="IPR011006">
    <property type="entry name" value="CheY-like_superfamily"/>
</dbReference>